<dbReference type="SUPFAM" id="SSF75169">
    <property type="entry name" value="DsrEFH-like"/>
    <property type="match status" value="1"/>
</dbReference>
<reference evidence="1 2" key="1">
    <citation type="submission" date="2018-10" db="EMBL/GenBank/DDBJ databases">
        <title>Genomic Encyclopedia of Type Strains, Phase IV (KMG-IV): sequencing the most valuable type-strain genomes for metagenomic binning, comparative biology and taxonomic classification.</title>
        <authorList>
            <person name="Goeker M."/>
        </authorList>
    </citation>
    <scope>NUCLEOTIDE SEQUENCE [LARGE SCALE GENOMIC DNA]</scope>
    <source>
        <strain evidence="1 2">DSM 26916</strain>
    </source>
</reference>
<name>A0A497XAP0_9PROT</name>
<dbReference type="GO" id="GO:0002143">
    <property type="term" value="P:tRNA wobble position uridine thiolation"/>
    <property type="evidence" value="ECO:0007669"/>
    <property type="project" value="InterPro"/>
</dbReference>
<proteinExistence type="predicted"/>
<protein>
    <submittedName>
        <fullName evidence="1">tRNA 2-thiouridine synthesizing protein B</fullName>
    </submittedName>
</protein>
<dbReference type="PANTHER" id="PTHR37526:SF1">
    <property type="entry name" value="PROTEIN TUSB"/>
    <property type="match status" value="1"/>
</dbReference>
<dbReference type="Proteomes" id="UP000268908">
    <property type="component" value="Unassembled WGS sequence"/>
</dbReference>
<dbReference type="AlphaFoldDB" id="A0A497XAP0"/>
<keyword evidence="2" id="KW-1185">Reference proteome</keyword>
<comment type="caution">
    <text evidence="1">The sequence shown here is derived from an EMBL/GenBank/DDBJ whole genome shotgun (WGS) entry which is preliminary data.</text>
</comment>
<accession>A0A497XAP0</accession>
<dbReference type="Pfam" id="PF04077">
    <property type="entry name" value="DsrH"/>
    <property type="match status" value="1"/>
</dbReference>
<dbReference type="Gene3D" id="3.40.1260.10">
    <property type="entry name" value="DsrEFH-like"/>
    <property type="match status" value="1"/>
</dbReference>
<evidence type="ECO:0000313" key="2">
    <source>
        <dbReference type="Proteomes" id="UP000268908"/>
    </source>
</evidence>
<evidence type="ECO:0000313" key="1">
    <source>
        <dbReference type="EMBL" id="RLJ63453.1"/>
    </source>
</evidence>
<dbReference type="RefSeq" id="WP_121242275.1">
    <property type="nucleotide sequence ID" value="NZ_BHVV01000003.1"/>
</dbReference>
<dbReference type="InterPro" id="IPR007215">
    <property type="entry name" value="Sulphur_relay_TusB/DsrH"/>
</dbReference>
<gene>
    <name evidence="1" type="ORF">DFR35_2075</name>
</gene>
<dbReference type="InterPro" id="IPR027396">
    <property type="entry name" value="DsrEFH-like"/>
</dbReference>
<dbReference type="OrthoDB" id="9795117at2"/>
<organism evidence="1 2">
    <name type="scientific">Sulfurisoma sediminicola</name>
    <dbReference type="NCBI Taxonomy" id="1381557"/>
    <lineage>
        <taxon>Bacteria</taxon>
        <taxon>Pseudomonadati</taxon>
        <taxon>Pseudomonadota</taxon>
        <taxon>Betaproteobacteria</taxon>
        <taxon>Nitrosomonadales</taxon>
        <taxon>Sterolibacteriaceae</taxon>
        <taxon>Sulfurisoma</taxon>
    </lineage>
</organism>
<sequence>MLHIINKSPLDRNSLDTVLTTAVGDGAILLIEDGVYAATKGNAYEPKLKAAMAKFKVYALQADLEARGIADRVTDGVTTVDYAGFVDLVANNKTNQSWL</sequence>
<dbReference type="NCBIfam" id="TIGR03011">
    <property type="entry name" value="sulf_tusB_dsrH"/>
    <property type="match status" value="1"/>
</dbReference>
<dbReference type="EMBL" id="RCCI01000006">
    <property type="protein sequence ID" value="RLJ63453.1"/>
    <property type="molecule type" value="Genomic_DNA"/>
</dbReference>
<dbReference type="GO" id="GO:1990228">
    <property type="term" value="C:sulfurtransferase complex"/>
    <property type="evidence" value="ECO:0007669"/>
    <property type="project" value="TreeGrafter"/>
</dbReference>
<dbReference type="PANTHER" id="PTHR37526">
    <property type="entry name" value="PROTEIN TUSB"/>
    <property type="match status" value="1"/>
</dbReference>